<evidence type="ECO:0000313" key="2">
    <source>
        <dbReference type="EMBL" id="MCS0583006.1"/>
    </source>
</evidence>
<protein>
    <submittedName>
        <fullName evidence="2">Uncharacterized protein</fullName>
    </submittedName>
</protein>
<feature type="chain" id="PRO_5047254431" evidence="1">
    <location>
        <begin position="25"/>
        <end position="112"/>
    </location>
</feature>
<keyword evidence="1" id="KW-0732">Signal</keyword>
<comment type="caution">
    <text evidence="2">The sequence shown here is derived from an EMBL/GenBank/DDBJ whole genome shotgun (WGS) entry which is preliminary data.</text>
</comment>
<feature type="signal peptide" evidence="1">
    <location>
        <begin position="1"/>
        <end position="24"/>
    </location>
</feature>
<evidence type="ECO:0000313" key="3">
    <source>
        <dbReference type="Proteomes" id="UP001204151"/>
    </source>
</evidence>
<evidence type="ECO:0000256" key="1">
    <source>
        <dbReference type="SAM" id="SignalP"/>
    </source>
</evidence>
<accession>A0ABT1ZT08</accession>
<dbReference type="RefSeq" id="WP_258817593.1">
    <property type="nucleotide sequence ID" value="NZ_JANUGW010000010.1"/>
</dbReference>
<keyword evidence="3" id="KW-1185">Reference proteome</keyword>
<organism evidence="2 3">
    <name type="scientific">Massilia pinisoli</name>
    <dbReference type="NCBI Taxonomy" id="1772194"/>
    <lineage>
        <taxon>Bacteria</taxon>
        <taxon>Pseudomonadati</taxon>
        <taxon>Pseudomonadota</taxon>
        <taxon>Betaproteobacteria</taxon>
        <taxon>Burkholderiales</taxon>
        <taxon>Oxalobacteraceae</taxon>
        <taxon>Telluria group</taxon>
        <taxon>Massilia</taxon>
    </lineage>
</organism>
<reference evidence="2 3" key="1">
    <citation type="submission" date="2022-08" db="EMBL/GenBank/DDBJ databases">
        <title>Reclassification of Massilia species as members of the genera Telluria, Duganella, Pseudoduganella, Mokoshia gen. nov. and Zemynaea gen. nov. using orthogonal and non-orthogonal genome-based approaches.</title>
        <authorList>
            <person name="Bowman J.P."/>
        </authorList>
    </citation>
    <scope>NUCLEOTIDE SEQUENCE [LARGE SCALE GENOMIC DNA]</scope>
    <source>
        <strain evidence="2 3">JCM 31316</strain>
    </source>
</reference>
<dbReference type="Proteomes" id="UP001204151">
    <property type="component" value="Unassembled WGS sequence"/>
</dbReference>
<sequence length="112" mass="12413">MKSMLIMAAALAASFAVPSSNVWAHDGSGYCFYQDQKFSEGAVLNGRVCTRSKATGKAGEWTWAPQEIAELSDMQRELERTRLQTQLVQARSMLVEMEAHYNEATAKLSGKH</sequence>
<proteinExistence type="predicted"/>
<gene>
    <name evidence="2" type="ORF">NX784_15565</name>
</gene>
<name>A0ABT1ZT08_9BURK</name>
<dbReference type="EMBL" id="JANUGW010000010">
    <property type="protein sequence ID" value="MCS0583006.1"/>
    <property type="molecule type" value="Genomic_DNA"/>
</dbReference>